<feature type="coiled-coil region" evidence="3">
    <location>
        <begin position="26"/>
        <end position="60"/>
    </location>
</feature>
<evidence type="ECO:0000313" key="7">
    <source>
        <dbReference type="RefSeq" id="XP_012938189.1"/>
    </source>
</evidence>
<feature type="region of interest" description="Disordered" evidence="4">
    <location>
        <begin position="133"/>
        <end position="155"/>
    </location>
</feature>
<dbReference type="Pfam" id="PF01576">
    <property type="entry name" value="Myosin_tail_1"/>
    <property type="match status" value="1"/>
</dbReference>
<feature type="domain" description="Myosin tail" evidence="5">
    <location>
        <begin position="3"/>
        <end position="174"/>
    </location>
</feature>
<keyword evidence="6" id="KW-1185">Reference proteome</keyword>
<evidence type="ECO:0000256" key="2">
    <source>
        <dbReference type="ARBA" id="ARBA00040149"/>
    </source>
</evidence>
<dbReference type="Proteomes" id="UP000694888">
    <property type="component" value="Unplaced"/>
</dbReference>
<evidence type="ECO:0000256" key="1">
    <source>
        <dbReference type="ARBA" id="ARBA00023054"/>
    </source>
</evidence>
<sequence>MDRRVTELRRELERIQAENASEWAKRERLESEKLALERDNKKLRSQISDFEEELEKKSQTSSTVADSDLKTMQFELSERTKELADLRHVHSKLKKALTERGTELEHTRRRAEQYEAEVRKLRSRVDELKQDLAKAEDEVDNQGNAARKTQRANDELQAQVESLQVQVSHLQSRLRSNSKHGAVTAPRSTSLRSLTLEDSAELADSENDYDDM</sequence>
<dbReference type="SUPFAM" id="SSF90257">
    <property type="entry name" value="Myosin rod fragments"/>
    <property type="match status" value="1"/>
</dbReference>
<evidence type="ECO:0000313" key="6">
    <source>
        <dbReference type="Proteomes" id="UP000694888"/>
    </source>
</evidence>
<dbReference type="PANTHER" id="PTHR46292">
    <property type="entry name" value="COILED-COIL DOMAIN-CONTAINING PROTEIN 102A"/>
    <property type="match status" value="1"/>
</dbReference>
<name>A0ABM1A089_APLCA</name>
<feature type="compositionally biased region" description="Acidic residues" evidence="4">
    <location>
        <begin position="198"/>
        <end position="212"/>
    </location>
</feature>
<feature type="region of interest" description="Disordered" evidence="4">
    <location>
        <begin position="169"/>
        <end position="212"/>
    </location>
</feature>
<organism evidence="6 7">
    <name type="scientific">Aplysia californica</name>
    <name type="common">California sea hare</name>
    <dbReference type="NCBI Taxonomy" id="6500"/>
    <lineage>
        <taxon>Eukaryota</taxon>
        <taxon>Metazoa</taxon>
        <taxon>Spiralia</taxon>
        <taxon>Lophotrochozoa</taxon>
        <taxon>Mollusca</taxon>
        <taxon>Gastropoda</taxon>
        <taxon>Heterobranchia</taxon>
        <taxon>Euthyneura</taxon>
        <taxon>Tectipleura</taxon>
        <taxon>Aplysiida</taxon>
        <taxon>Aplysioidea</taxon>
        <taxon>Aplysiidae</taxon>
        <taxon>Aplysia</taxon>
    </lineage>
</organism>
<protein>
    <recommendedName>
        <fullName evidence="2">Coiled-coil domain-containing protein 102A</fullName>
    </recommendedName>
</protein>
<reference evidence="7" key="1">
    <citation type="submission" date="2025-08" db="UniProtKB">
        <authorList>
            <consortium name="RefSeq"/>
        </authorList>
    </citation>
    <scope>IDENTIFICATION</scope>
</reference>
<accession>A0ABM1A089</accession>
<evidence type="ECO:0000259" key="5">
    <source>
        <dbReference type="Pfam" id="PF01576"/>
    </source>
</evidence>
<dbReference type="InterPro" id="IPR002928">
    <property type="entry name" value="Myosin_tail"/>
</dbReference>
<gene>
    <name evidence="7" type="primary">LOC101862271</name>
</gene>
<evidence type="ECO:0000256" key="4">
    <source>
        <dbReference type="SAM" id="MobiDB-lite"/>
    </source>
</evidence>
<evidence type="ECO:0000256" key="3">
    <source>
        <dbReference type="SAM" id="Coils"/>
    </source>
</evidence>
<proteinExistence type="predicted"/>
<dbReference type="PANTHER" id="PTHR46292:SF1">
    <property type="entry name" value="COILED-COIL DOMAIN-CONTAINING PROTEIN 102A"/>
    <property type="match status" value="1"/>
</dbReference>
<dbReference type="Gene3D" id="1.10.287.1490">
    <property type="match status" value="1"/>
</dbReference>
<dbReference type="GeneID" id="101862271"/>
<keyword evidence="1 3" id="KW-0175">Coiled coil</keyword>
<dbReference type="RefSeq" id="XP_012938189.1">
    <property type="nucleotide sequence ID" value="XM_013082735.2"/>
</dbReference>